<keyword evidence="2" id="KW-1185">Reference proteome</keyword>
<proteinExistence type="predicted"/>
<protein>
    <submittedName>
        <fullName evidence="1">Uncharacterized protein</fullName>
    </submittedName>
</protein>
<dbReference type="InParanoid" id="A0A2T3APN9"/>
<gene>
    <name evidence="1" type="ORF">M430DRAFT_37612</name>
</gene>
<sequence length="175" mass="19187">MGLVPRVTSLSSLVSLFPRLSPDLSPALPPGNPSLKAPKLLTRQLKASIFDLQLRLLYDVFSNIVTSSLNAEVGLAVVLLVATVLESVRDAGRAFAKYVSKVKEEVVVEDWEVSKHENDVQRVILMSLSEVVGRCAGTLLRKRSGLAEKLRPLFNGKEKESEDCIFVSEILNSVL</sequence>
<dbReference type="Proteomes" id="UP000241818">
    <property type="component" value="Unassembled WGS sequence"/>
</dbReference>
<dbReference type="EMBL" id="KZ679019">
    <property type="protein sequence ID" value="PSS06966.1"/>
    <property type="molecule type" value="Genomic_DNA"/>
</dbReference>
<reference evidence="1 2" key="1">
    <citation type="journal article" date="2018" name="New Phytol.">
        <title>Comparative genomics and transcriptomics depict ericoid mycorrhizal fungi as versatile saprotrophs and plant mutualists.</title>
        <authorList>
            <person name="Martino E."/>
            <person name="Morin E."/>
            <person name="Grelet G.A."/>
            <person name="Kuo A."/>
            <person name="Kohler A."/>
            <person name="Daghino S."/>
            <person name="Barry K.W."/>
            <person name="Cichocki N."/>
            <person name="Clum A."/>
            <person name="Dockter R.B."/>
            <person name="Hainaut M."/>
            <person name="Kuo R.C."/>
            <person name="LaButti K."/>
            <person name="Lindahl B.D."/>
            <person name="Lindquist E.A."/>
            <person name="Lipzen A."/>
            <person name="Khouja H.R."/>
            <person name="Magnuson J."/>
            <person name="Murat C."/>
            <person name="Ohm R.A."/>
            <person name="Singer S.W."/>
            <person name="Spatafora J.W."/>
            <person name="Wang M."/>
            <person name="Veneault-Fourrey C."/>
            <person name="Henrissat B."/>
            <person name="Grigoriev I.V."/>
            <person name="Martin F.M."/>
            <person name="Perotto S."/>
        </authorList>
    </citation>
    <scope>NUCLEOTIDE SEQUENCE [LARGE SCALE GENOMIC DNA]</scope>
    <source>
        <strain evidence="1 2">ATCC 22711</strain>
    </source>
</reference>
<dbReference type="RefSeq" id="XP_024716622.1">
    <property type="nucleotide sequence ID" value="XM_024867153.1"/>
</dbReference>
<name>A0A2T3APN9_AMORE</name>
<evidence type="ECO:0000313" key="1">
    <source>
        <dbReference type="EMBL" id="PSS06966.1"/>
    </source>
</evidence>
<organism evidence="1 2">
    <name type="scientific">Amorphotheca resinae ATCC 22711</name>
    <dbReference type="NCBI Taxonomy" id="857342"/>
    <lineage>
        <taxon>Eukaryota</taxon>
        <taxon>Fungi</taxon>
        <taxon>Dikarya</taxon>
        <taxon>Ascomycota</taxon>
        <taxon>Pezizomycotina</taxon>
        <taxon>Leotiomycetes</taxon>
        <taxon>Helotiales</taxon>
        <taxon>Amorphothecaceae</taxon>
        <taxon>Amorphotheca</taxon>
    </lineage>
</organism>
<dbReference type="GeneID" id="36575234"/>
<dbReference type="OrthoDB" id="3564743at2759"/>
<accession>A0A2T3APN9</accession>
<evidence type="ECO:0000313" key="2">
    <source>
        <dbReference type="Proteomes" id="UP000241818"/>
    </source>
</evidence>
<dbReference type="AlphaFoldDB" id="A0A2T3APN9"/>